<dbReference type="GO" id="GO:0004016">
    <property type="term" value="F:adenylate cyclase activity"/>
    <property type="evidence" value="ECO:0007669"/>
    <property type="project" value="UniProtKB-ARBA"/>
</dbReference>
<dbReference type="EMBL" id="NAAC01000030">
    <property type="protein sequence ID" value="RDJ06131.1"/>
    <property type="molecule type" value="Genomic_DNA"/>
</dbReference>
<dbReference type="Proteomes" id="UP000254939">
    <property type="component" value="Unassembled WGS sequence"/>
</dbReference>
<dbReference type="Pfam" id="PF00211">
    <property type="entry name" value="Guanylate_cyc"/>
    <property type="match status" value="1"/>
</dbReference>
<reference evidence="2 3" key="1">
    <citation type="submission" date="2017-03" db="EMBL/GenBank/DDBJ databases">
        <title>Genome analysis of Rhizobial strains effectives or ineffectives for nitrogen fixation isolated from bean seeds.</title>
        <authorList>
            <person name="Peralta H."/>
            <person name="Aguilar-Vera A."/>
            <person name="Mora Y."/>
            <person name="Vargas-Lagunas C."/>
            <person name="Girard L."/>
            <person name="Mora J."/>
        </authorList>
    </citation>
    <scope>NUCLEOTIDE SEQUENCE [LARGE SCALE GENOMIC DNA]</scope>
    <source>
        <strain evidence="2 3">CCGM3</strain>
    </source>
</reference>
<dbReference type="PANTHER" id="PTHR43081:SF11">
    <property type="entry name" value="BLR2264 PROTEIN"/>
    <property type="match status" value="1"/>
</dbReference>
<proteinExistence type="predicted"/>
<name>A0A370KJ81_9HYPH</name>
<feature type="domain" description="Guanylate cyclase" evidence="1">
    <location>
        <begin position="211"/>
        <end position="344"/>
    </location>
</feature>
<accession>A0A370KJ81</accession>
<dbReference type="InterPro" id="IPR029787">
    <property type="entry name" value="Nucleotide_cyclase"/>
</dbReference>
<sequence>MSDTIDLIEWIIGSGLSGKALEEIVGTLSKRLIKLGFPLVRVSIAMPSIDPLQRGFSVSWSKYSPVATEVQGHDDAGEDMFVRSPIYYLLSNDLLHGRWRLAEDDTSSFPLLRELSDLGATDYVIKLVAFPGGTALAGVGFSIAVDGSEGFNDQQVAIIEKIMPALALVCFQIAAMRVATDMLAVYTGARTSGRILSGQTRRGDGTAIYAAILLADLKNFTSLNERWPAERIVAWLNEHFEAVAQSVEQNGGEILKFMGDSLLAIFPADVEDPADACRRALSAATGAMDATVTLNQARYHSDQPEIPIDIVLHVGEVFYGNVGAARRLDFTVVGRAVNEAARIEKLADDVGHSLLASADFVAQCPDCFHKVGNFALKGVAEPASVFAWGPPTFERE</sequence>
<dbReference type="GO" id="GO:0035556">
    <property type="term" value="P:intracellular signal transduction"/>
    <property type="evidence" value="ECO:0007669"/>
    <property type="project" value="InterPro"/>
</dbReference>
<dbReference type="InterPro" id="IPR001054">
    <property type="entry name" value="A/G_cyclase"/>
</dbReference>
<dbReference type="RefSeq" id="WP_016557711.1">
    <property type="nucleotide sequence ID" value="NZ_KZ857266.1"/>
</dbReference>
<dbReference type="PROSITE" id="PS50125">
    <property type="entry name" value="GUANYLATE_CYCLASE_2"/>
    <property type="match status" value="1"/>
</dbReference>
<evidence type="ECO:0000313" key="3">
    <source>
        <dbReference type="Proteomes" id="UP000254939"/>
    </source>
</evidence>
<evidence type="ECO:0000259" key="1">
    <source>
        <dbReference type="PROSITE" id="PS50125"/>
    </source>
</evidence>
<protein>
    <submittedName>
        <fullName evidence="2">Adenylate/guanylate cyclase domain-containing protein</fullName>
    </submittedName>
</protein>
<evidence type="ECO:0000313" key="2">
    <source>
        <dbReference type="EMBL" id="RDJ06131.1"/>
    </source>
</evidence>
<comment type="caution">
    <text evidence="2">The sequence shown here is derived from an EMBL/GenBank/DDBJ whole genome shotgun (WGS) entry which is preliminary data.</text>
</comment>
<dbReference type="CDD" id="cd07302">
    <property type="entry name" value="CHD"/>
    <property type="match status" value="1"/>
</dbReference>
<dbReference type="Gene3D" id="3.30.70.1230">
    <property type="entry name" value="Nucleotide cyclase"/>
    <property type="match status" value="1"/>
</dbReference>
<gene>
    <name evidence="2" type="ORF">B5K06_23400</name>
</gene>
<dbReference type="InterPro" id="IPR050697">
    <property type="entry name" value="Adenylyl/Guanylyl_Cyclase_3/4"/>
</dbReference>
<dbReference type="AlphaFoldDB" id="A0A370KJ81"/>
<organism evidence="2 3">
    <name type="scientific">Rhizobium grahamii</name>
    <dbReference type="NCBI Taxonomy" id="1120045"/>
    <lineage>
        <taxon>Bacteria</taxon>
        <taxon>Pseudomonadati</taxon>
        <taxon>Pseudomonadota</taxon>
        <taxon>Alphaproteobacteria</taxon>
        <taxon>Hyphomicrobiales</taxon>
        <taxon>Rhizobiaceae</taxon>
        <taxon>Rhizobium/Agrobacterium group</taxon>
        <taxon>Rhizobium</taxon>
    </lineage>
</organism>
<dbReference type="SUPFAM" id="SSF55073">
    <property type="entry name" value="Nucleotide cyclase"/>
    <property type="match status" value="1"/>
</dbReference>
<dbReference type="PANTHER" id="PTHR43081">
    <property type="entry name" value="ADENYLATE CYCLASE, TERMINAL-DIFFERENTIATION SPECIFIC-RELATED"/>
    <property type="match status" value="1"/>
</dbReference>
<dbReference type="GO" id="GO:0006171">
    <property type="term" value="P:cAMP biosynthetic process"/>
    <property type="evidence" value="ECO:0007669"/>
    <property type="project" value="TreeGrafter"/>
</dbReference>
<dbReference type="SMART" id="SM00044">
    <property type="entry name" value="CYCc"/>
    <property type="match status" value="1"/>
</dbReference>